<feature type="region of interest" description="Disordered" evidence="1">
    <location>
        <begin position="1"/>
        <end position="154"/>
    </location>
</feature>
<sequence length="198" mass="20167">MYGTNTNASGSDPIGLTASSGSTSSSSGLNASTASAQSSVAISTSTGNTRSNTEFEQKRFHDENCSNPTAGGSLNSDANPTARGNFNSGANCSNPTAGGSFNSGTNSGGNGNGQALPDMSRNNDVSNSNQPVSNSIPSSQALPDMSLNKTASTSNHPLSTAVVRQLIEESLMDLINLLTSHLTMVLNPIVADTNAKYE</sequence>
<proteinExistence type="predicted"/>
<reference evidence="2 3" key="1">
    <citation type="journal article" date="2023" name="Plants (Basel)">
        <title>Bridging the Gap: Combining Genomics and Transcriptomics Approaches to Understand Stylosanthes scabra, an Orphan Legume from the Brazilian Caatinga.</title>
        <authorList>
            <person name="Ferreira-Neto J.R.C."/>
            <person name="da Silva M.D."/>
            <person name="Binneck E."/>
            <person name="de Melo N.F."/>
            <person name="da Silva R.H."/>
            <person name="de Melo A.L.T.M."/>
            <person name="Pandolfi V."/>
            <person name="Bustamante F.O."/>
            <person name="Brasileiro-Vidal A.C."/>
            <person name="Benko-Iseppon A.M."/>
        </authorList>
    </citation>
    <scope>NUCLEOTIDE SEQUENCE [LARGE SCALE GENOMIC DNA]</scope>
    <source>
        <tissue evidence="2">Leaves</tissue>
    </source>
</reference>
<comment type="caution">
    <text evidence="2">The sequence shown here is derived from an EMBL/GenBank/DDBJ whole genome shotgun (WGS) entry which is preliminary data.</text>
</comment>
<feature type="compositionally biased region" description="Basic and acidic residues" evidence="1">
    <location>
        <begin position="53"/>
        <end position="64"/>
    </location>
</feature>
<organism evidence="2 3">
    <name type="scientific">Stylosanthes scabra</name>
    <dbReference type="NCBI Taxonomy" id="79078"/>
    <lineage>
        <taxon>Eukaryota</taxon>
        <taxon>Viridiplantae</taxon>
        <taxon>Streptophyta</taxon>
        <taxon>Embryophyta</taxon>
        <taxon>Tracheophyta</taxon>
        <taxon>Spermatophyta</taxon>
        <taxon>Magnoliopsida</taxon>
        <taxon>eudicotyledons</taxon>
        <taxon>Gunneridae</taxon>
        <taxon>Pentapetalae</taxon>
        <taxon>rosids</taxon>
        <taxon>fabids</taxon>
        <taxon>Fabales</taxon>
        <taxon>Fabaceae</taxon>
        <taxon>Papilionoideae</taxon>
        <taxon>50 kb inversion clade</taxon>
        <taxon>dalbergioids sensu lato</taxon>
        <taxon>Dalbergieae</taxon>
        <taxon>Pterocarpus clade</taxon>
        <taxon>Stylosanthes</taxon>
    </lineage>
</organism>
<feature type="compositionally biased region" description="Polar residues" evidence="1">
    <location>
        <begin position="37"/>
        <end position="52"/>
    </location>
</feature>
<evidence type="ECO:0000256" key="1">
    <source>
        <dbReference type="SAM" id="MobiDB-lite"/>
    </source>
</evidence>
<keyword evidence="3" id="KW-1185">Reference proteome</keyword>
<feature type="compositionally biased region" description="Polar residues" evidence="1">
    <location>
        <begin position="120"/>
        <end position="154"/>
    </location>
</feature>
<dbReference type="EMBL" id="JASCZI010090648">
    <property type="protein sequence ID" value="MED6143981.1"/>
    <property type="molecule type" value="Genomic_DNA"/>
</dbReference>
<feature type="compositionally biased region" description="Polar residues" evidence="1">
    <location>
        <begin position="65"/>
        <end position="97"/>
    </location>
</feature>
<evidence type="ECO:0000313" key="2">
    <source>
        <dbReference type="EMBL" id="MED6143981.1"/>
    </source>
</evidence>
<evidence type="ECO:0000313" key="3">
    <source>
        <dbReference type="Proteomes" id="UP001341840"/>
    </source>
</evidence>
<feature type="compositionally biased region" description="Polar residues" evidence="1">
    <location>
        <begin position="1"/>
        <end position="10"/>
    </location>
</feature>
<dbReference type="Proteomes" id="UP001341840">
    <property type="component" value="Unassembled WGS sequence"/>
</dbReference>
<accession>A0ABU6T737</accession>
<name>A0ABU6T737_9FABA</name>
<feature type="compositionally biased region" description="Low complexity" evidence="1">
    <location>
        <begin position="15"/>
        <end position="36"/>
    </location>
</feature>
<gene>
    <name evidence="2" type="ORF">PIB30_011226</name>
</gene>
<protein>
    <submittedName>
        <fullName evidence="2">Uncharacterized protein</fullName>
    </submittedName>
</protein>